<evidence type="ECO:0000313" key="2">
    <source>
        <dbReference type="EMBL" id="QIG42179.1"/>
    </source>
</evidence>
<reference evidence="2 3" key="1">
    <citation type="submission" date="2020-02" db="EMBL/GenBank/DDBJ databases">
        <title>Full genome sequence of Nocardioides sp. R-3366.</title>
        <authorList>
            <person name="Im W.-T."/>
        </authorList>
    </citation>
    <scope>NUCLEOTIDE SEQUENCE [LARGE SCALE GENOMIC DNA]</scope>
    <source>
        <strain evidence="2 3">R-3366</strain>
    </source>
</reference>
<name>A0A6G6WAE5_9ACTN</name>
<accession>A0A6G6WAE5</accession>
<proteinExistence type="predicted"/>
<organism evidence="2 3">
    <name type="scientific">Nocardioides anomalus</name>
    <dbReference type="NCBI Taxonomy" id="2712223"/>
    <lineage>
        <taxon>Bacteria</taxon>
        <taxon>Bacillati</taxon>
        <taxon>Actinomycetota</taxon>
        <taxon>Actinomycetes</taxon>
        <taxon>Propionibacteriales</taxon>
        <taxon>Nocardioidaceae</taxon>
        <taxon>Nocardioides</taxon>
    </lineage>
</organism>
<keyword evidence="1" id="KW-1133">Transmembrane helix</keyword>
<keyword evidence="1" id="KW-0812">Transmembrane</keyword>
<evidence type="ECO:0000256" key="1">
    <source>
        <dbReference type="SAM" id="Phobius"/>
    </source>
</evidence>
<keyword evidence="1" id="KW-0472">Membrane</keyword>
<sequence length="301" mass="30906">MTDTELGRLLRGLPDELGPAAADRLLSEAMADGARRRRGRRLLVAAGTAGSAAAVVAVAVAVTGLTAPRAAVDPAPAVATSAPAVPVPTATPTHYAEGSATEVPGGPVIATDRSVVDDASLRAALLDLLPADRVADLEVAHTWSSDPTHMADTTRNGRALTFSFAGGGASVTIQRWDGYAAVGIASPGDGLASSLDGDLEQRVALTAREACQGAYRAFPPLDCTQDPGGWRSVSHPSQGADAPASHQELYVRLFTDDGYVITVDSYNTPGEKAGDVVADEPVLSLDASLALARSEAWFTTP</sequence>
<dbReference type="EMBL" id="CP049257">
    <property type="protein sequence ID" value="QIG42179.1"/>
    <property type="molecule type" value="Genomic_DNA"/>
</dbReference>
<protein>
    <submittedName>
        <fullName evidence="2">Uncharacterized protein</fullName>
    </submittedName>
</protein>
<feature type="transmembrane region" description="Helical" evidence="1">
    <location>
        <begin position="42"/>
        <end position="65"/>
    </location>
</feature>
<dbReference type="RefSeq" id="WP_165229235.1">
    <property type="nucleotide sequence ID" value="NZ_CP049257.1"/>
</dbReference>
<evidence type="ECO:0000313" key="3">
    <source>
        <dbReference type="Proteomes" id="UP000502996"/>
    </source>
</evidence>
<keyword evidence="3" id="KW-1185">Reference proteome</keyword>
<dbReference type="KEGG" id="nano:G5V58_04845"/>
<dbReference type="Proteomes" id="UP000502996">
    <property type="component" value="Chromosome"/>
</dbReference>
<gene>
    <name evidence="2" type="ORF">G5V58_04845</name>
</gene>
<dbReference type="AlphaFoldDB" id="A0A6G6WAE5"/>